<sequence length="168" mass="17705">MKYVLIRVEKSADQEAIGAVITSAFLEAEYSSGKEAAIVEILRKADVLTVSLVATDEAKIIGYVAFSPVNIDGLNDGWFGLGPVAVDPDCQREGIGSALIEAGLASLKEQGARGCVVLGEPGYYGRFGFAADANLILEGVPPEYFQRLSFDGSSPGGRVDYHPAFGVS</sequence>
<dbReference type="PROSITE" id="PS51186">
    <property type="entry name" value="GNAT"/>
    <property type="match status" value="1"/>
</dbReference>
<organism evidence="2 3">
    <name type="scientific">Sphingobium vermicomposti</name>
    <dbReference type="NCBI Taxonomy" id="529005"/>
    <lineage>
        <taxon>Bacteria</taxon>
        <taxon>Pseudomonadati</taxon>
        <taxon>Pseudomonadota</taxon>
        <taxon>Alphaproteobacteria</taxon>
        <taxon>Sphingomonadales</taxon>
        <taxon>Sphingomonadaceae</taxon>
        <taxon>Sphingobium</taxon>
    </lineage>
</organism>
<keyword evidence="3" id="KW-1185">Reference proteome</keyword>
<dbReference type="AlphaFoldDB" id="A0A846MD90"/>
<reference evidence="2 3" key="1">
    <citation type="submission" date="2020-03" db="EMBL/GenBank/DDBJ databases">
        <title>Genomic Encyclopedia of Type Strains, Phase IV (KMG-IV): sequencing the most valuable type-strain genomes for metagenomic binning, comparative biology and taxonomic classification.</title>
        <authorList>
            <person name="Goeker M."/>
        </authorList>
    </citation>
    <scope>NUCLEOTIDE SEQUENCE [LARGE SCALE GENOMIC DNA]</scope>
    <source>
        <strain evidence="2 3">DSM 21299</strain>
    </source>
</reference>
<accession>A0A846MD90</accession>
<dbReference type="InterPro" id="IPR050276">
    <property type="entry name" value="MshD_Acetyltransferase"/>
</dbReference>
<feature type="domain" description="N-acetyltransferase" evidence="1">
    <location>
        <begin position="4"/>
        <end position="151"/>
    </location>
</feature>
<dbReference type="Gene3D" id="3.40.630.30">
    <property type="match status" value="1"/>
</dbReference>
<proteinExistence type="predicted"/>
<dbReference type="RefSeq" id="WP_341785986.1">
    <property type="nucleotide sequence ID" value="NZ_JAASQR010000004.1"/>
</dbReference>
<keyword evidence="2" id="KW-0012">Acyltransferase</keyword>
<dbReference type="GO" id="GO:0016747">
    <property type="term" value="F:acyltransferase activity, transferring groups other than amino-acyl groups"/>
    <property type="evidence" value="ECO:0007669"/>
    <property type="project" value="InterPro"/>
</dbReference>
<evidence type="ECO:0000313" key="2">
    <source>
        <dbReference type="EMBL" id="NIJ18134.1"/>
    </source>
</evidence>
<dbReference type="SUPFAM" id="SSF55729">
    <property type="entry name" value="Acyl-CoA N-acyltransferases (Nat)"/>
    <property type="match status" value="1"/>
</dbReference>
<comment type="caution">
    <text evidence="2">The sequence shown here is derived from an EMBL/GenBank/DDBJ whole genome shotgun (WGS) entry which is preliminary data.</text>
</comment>
<name>A0A846MD90_9SPHN</name>
<dbReference type="EC" id="2.3.1.-" evidence="2"/>
<dbReference type="Pfam" id="PF13508">
    <property type="entry name" value="Acetyltransf_7"/>
    <property type="match status" value="1"/>
</dbReference>
<dbReference type="Proteomes" id="UP000576821">
    <property type="component" value="Unassembled WGS sequence"/>
</dbReference>
<evidence type="ECO:0000313" key="3">
    <source>
        <dbReference type="Proteomes" id="UP000576821"/>
    </source>
</evidence>
<dbReference type="InterPro" id="IPR000182">
    <property type="entry name" value="GNAT_dom"/>
</dbReference>
<dbReference type="CDD" id="cd04301">
    <property type="entry name" value="NAT_SF"/>
    <property type="match status" value="1"/>
</dbReference>
<evidence type="ECO:0000259" key="1">
    <source>
        <dbReference type="PROSITE" id="PS51186"/>
    </source>
</evidence>
<dbReference type="PANTHER" id="PTHR43617:SF2">
    <property type="entry name" value="UPF0039 PROTEIN SLL0451"/>
    <property type="match status" value="1"/>
</dbReference>
<dbReference type="PANTHER" id="PTHR43617">
    <property type="entry name" value="L-AMINO ACID N-ACETYLTRANSFERASE"/>
    <property type="match status" value="1"/>
</dbReference>
<protein>
    <submittedName>
        <fullName evidence="2">Putative acetyltransferase</fullName>
        <ecNumber evidence="2">2.3.1.-</ecNumber>
    </submittedName>
</protein>
<gene>
    <name evidence="2" type="ORF">FHS54_003134</name>
</gene>
<dbReference type="EMBL" id="JAASQR010000004">
    <property type="protein sequence ID" value="NIJ18134.1"/>
    <property type="molecule type" value="Genomic_DNA"/>
</dbReference>
<dbReference type="InterPro" id="IPR016181">
    <property type="entry name" value="Acyl_CoA_acyltransferase"/>
</dbReference>
<keyword evidence="2" id="KW-0808">Transferase</keyword>